<evidence type="ECO:0000313" key="1">
    <source>
        <dbReference type="EMBL" id="UZJ33012.1"/>
    </source>
</evidence>
<organism evidence="1 2">
    <name type="scientific">Streptomyces endophytica</name>
    <dbReference type="NCBI Taxonomy" id="2991496"/>
    <lineage>
        <taxon>Bacteria</taxon>
        <taxon>Bacillati</taxon>
        <taxon>Actinomycetota</taxon>
        <taxon>Actinomycetes</taxon>
        <taxon>Kitasatosporales</taxon>
        <taxon>Streptomycetaceae</taxon>
        <taxon>Streptomyces</taxon>
    </lineage>
</organism>
<evidence type="ECO:0000313" key="2">
    <source>
        <dbReference type="Proteomes" id="UP001164959"/>
    </source>
</evidence>
<reference evidence="1" key="1">
    <citation type="submission" date="2022-11" db="EMBL/GenBank/DDBJ databases">
        <title>Identification and genomic analyses of a novel endophytic actinobacterium Streptomyces endophytica sp. nov. with potential for biocontrol of Yam anthracnose.</title>
        <authorList>
            <person name="Huang X."/>
        </authorList>
    </citation>
    <scope>NUCLEOTIDE SEQUENCE</scope>
    <source>
        <strain evidence="1">HNM0140</strain>
    </source>
</reference>
<dbReference type="RefSeq" id="WP_265364220.1">
    <property type="nucleotide sequence ID" value="NZ_CP110636.1"/>
</dbReference>
<name>A0ABY6PIN8_9ACTN</name>
<dbReference type="EMBL" id="CP110636">
    <property type="protein sequence ID" value="UZJ33012.1"/>
    <property type="molecule type" value="Genomic_DNA"/>
</dbReference>
<proteinExistence type="predicted"/>
<dbReference type="Proteomes" id="UP001164959">
    <property type="component" value="Chromosome"/>
</dbReference>
<protein>
    <submittedName>
        <fullName evidence="1">Uncharacterized protein</fullName>
    </submittedName>
</protein>
<accession>A0ABY6PIN8</accession>
<sequence length="57" mass="5614">MSRYAFLSLTSAVADAPKAAADFLAATPTRATAPMPTKAIAAATALATAAAFDGARS</sequence>
<gene>
    <name evidence="1" type="ORF">OJ254_25360</name>
</gene>
<keyword evidence="2" id="KW-1185">Reference proteome</keyword>